<protein>
    <submittedName>
        <fullName evidence="2">Uncharacterized protein</fullName>
    </submittedName>
</protein>
<feature type="compositionally biased region" description="Polar residues" evidence="1">
    <location>
        <begin position="170"/>
        <end position="180"/>
    </location>
</feature>
<gene>
    <name evidence="2" type="ORF">JCGZ_19384</name>
</gene>
<dbReference type="Proteomes" id="UP000027138">
    <property type="component" value="Unassembled WGS sequence"/>
</dbReference>
<accession>A0A067K3D4</accession>
<feature type="region of interest" description="Disordered" evidence="1">
    <location>
        <begin position="140"/>
        <end position="187"/>
    </location>
</feature>
<dbReference type="AlphaFoldDB" id="A0A067K3D4"/>
<organism evidence="2 3">
    <name type="scientific">Jatropha curcas</name>
    <name type="common">Barbados nut</name>
    <dbReference type="NCBI Taxonomy" id="180498"/>
    <lineage>
        <taxon>Eukaryota</taxon>
        <taxon>Viridiplantae</taxon>
        <taxon>Streptophyta</taxon>
        <taxon>Embryophyta</taxon>
        <taxon>Tracheophyta</taxon>
        <taxon>Spermatophyta</taxon>
        <taxon>Magnoliopsida</taxon>
        <taxon>eudicotyledons</taxon>
        <taxon>Gunneridae</taxon>
        <taxon>Pentapetalae</taxon>
        <taxon>rosids</taxon>
        <taxon>fabids</taxon>
        <taxon>Malpighiales</taxon>
        <taxon>Euphorbiaceae</taxon>
        <taxon>Crotonoideae</taxon>
        <taxon>Jatropheae</taxon>
        <taxon>Jatropha</taxon>
    </lineage>
</organism>
<dbReference type="EMBL" id="KK914740">
    <property type="protein sequence ID" value="KDP29583.1"/>
    <property type="molecule type" value="Genomic_DNA"/>
</dbReference>
<reference evidence="2 3" key="1">
    <citation type="journal article" date="2014" name="PLoS ONE">
        <title>Global Analysis of Gene Expression Profiles in Physic Nut (Jatropha curcas L.) Seedlings Exposed to Salt Stress.</title>
        <authorList>
            <person name="Zhang L."/>
            <person name="Zhang C."/>
            <person name="Wu P."/>
            <person name="Chen Y."/>
            <person name="Li M."/>
            <person name="Jiang H."/>
            <person name="Wu G."/>
        </authorList>
    </citation>
    <scope>NUCLEOTIDE SEQUENCE [LARGE SCALE GENOMIC DNA]</scope>
    <source>
        <strain evidence="3">cv. GZQX0401</strain>
        <tissue evidence="2">Young leaves</tissue>
    </source>
</reference>
<name>A0A067K3D4_JATCU</name>
<sequence length="187" mass="21315">MADIPNNNDTLTLKALQDMLTTFLNKQEKSFKSILTDALNHQRLVILKEVKDMFHKHIPSHFCTTCKEFPIVNLINNGNSSKFISPSFFLKDRDNVIPPPTTYNCKRLPLSNLTRARNSIQLLASIGPSISLRDRIHPFTPQDYKRPPVTNLTSNRNFIPPPTHIKPSVSLRNDNAYQNPTKHKSGK</sequence>
<evidence type="ECO:0000256" key="1">
    <source>
        <dbReference type="SAM" id="MobiDB-lite"/>
    </source>
</evidence>
<evidence type="ECO:0000313" key="3">
    <source>
        <dbReference type="Proteomes" id="UP000027138"/>
    </source>
</evidence>
<proteinExistence type="predicted"/>
<keyword evidence="3" id="KW-1185">Reference proteome</keyword>
<evidence type="ECO:0000313" key="2">
    <source>
        <dbReference type="EMBL" id="KDP29583.1"/>
    </source>
</evidence>